<accession>A0A6M3LYG4</accession>
<protein>
    <submittedName>
        <fullName evidence="1">Uncharacterized protein</fullName>
    </submittedName>
</protein>
<dbReference type="EMBL" id="MT143602">
    <property type="protein sequence ID" value="QJA98704.1"/>
    <property type="molecule type" value="Genomic_DNA"/>
</dbReference>
<dbReference type="AlphaFoldDB" id="A0A6M3LYG4"/>
<name>A0A6M3LYG4_9ZZZZ</name>
<organism evidence="1">
    <name type="scientific">viral metagenome</name>
    <dbReference type="NCBI Taxonomy" id="1070528"/>
    <lineage>
        <taxon>unclassified sequences</taxon>
        <taxon>metagenomes</taxon>
        <taxon>organismal metagenomes</taxon>
    </lineage>
</organism>
<gene>
    <name evidence="1" type="ORF">MM171A01625_0002</name>
</gene>
<sequence length="282" mass="32051">MPLPTPKKGEDEKKFIARCMGNKAVQEEFSDQKQRVAVCYSQWRGKDSKKEDVEKEDGHSCVCPKCGHVVEVELGHKCNEEECPECGTRMVQKSSGVQKEIVLYLYKDEEQNQDRWIAVSTKEMWDAQGEMFTKEAMDYDRSYAERTGEYPEFRLYHVRGFKLGQCDSMSRVGEYAVDQGYWYDTPLAQAMKEIVMKNEGRWKISRGFHAVEASGLCPECGVGLTVRPLNFIVGVPCPACRTWLMPSKLKQLKHLKARTFDITITDVPAVSATAVVAYSITS</sequence>
<reference evidence="1" key="1">
    <citation type="submission" date="2020-03" db="EMBL/GenBank/DDBJ databases">
        <title>The deep terrestrial virosphere.</title>
        <authorList>
            <person name="Holmfeldt K."/>
            <person name="Nilsson E."/>
            <person name="Simone D."/>
            <person name="Lopez-Fernandez M."/>
            <person name="Wu X."/>
            <person name="de Brujin I."/>
            <person name="Lundin D."/>
            <person name="Andersson A."/>
            <person name="Bertilsson S."/>
            <person name="Dopson M."/>
        </authorList>
    </citation>
    <scope>NUCLEOTIDE SEQUENCE</scope>
    <source>
        <strain evidence="1">MM171A01625</strain>
    </source>
</reference>
<proteinExistence type="predicted"/>
<evidence type="ECO:0000313" key="1">
    <source>
        <dbReference type="EMBL" id="QJA98704.1"/>
    </source>
</evidence>